<dbReference type="Gene3D" id="3.30.559.10">
    <property type="entry name" value="Chloramphenicol acetyltransferase-like domain"/>
    <property type="match status" value="1"/>
</dbReference>
<dbReference type="GO" id="GO:0003824">
    <property type="term" value="F:catalytic activity"/>
    <property type="evidence" value="ECO:0007669"/>
    <property type="project" value="InterPro"/>
</dbReference>
<feature type="domain" description="Carrier" evidence="5">
    <location>
        <begin position="448"/>
        <end position="523"/>
    </location>
</feature>
<dbReference type="PROSITE" id="PS50075">
    <property type="entry name" value="CARRIER"/>
    <property type="match status" value="1"/>
</dbReference>
<dbReference type="GO" id="GO:0031177">
    <property type="term" value="F:phosphopantetheine binding"/>
    <property type="evidence" value="ECO:0007669"/>
    <property type="project" value="TreeGrafter"/>
</dbReference>
<keyword evidence="3" id="KW-0597">Phosphoprotein</keyword>
<protein>
    <submittedName>
        <fullName evidence="6">Thioesterase domain-containing protein</fullName>
    </submittedName>
</protein>
<dbReference type="EMBL" id="SMGK01000001">
    <property type="protein sequence ID" value="TCK75523.1"/>
    <property type="molecule type" value="Genomic_DNA"/>
</dbReference>
<dbReference type="SUPFAM" id="SSF47336">
    <property type="entry name" value="ACP-like"/>
    <property type="match status" value="1"/>
</dbReference>
<dbReference type="SUPFAM" id="SSF52777">
    <property type="entry name" value="CoA-dependent acyltransferases"/>
    <property type="match status" value="2"/>
</dbReference>
<dbReference type="InterPro" id="IPR023213">
    <property type="entry name" value="CAT-like_dom_sf"/>
</dbReference>
<evidence type="ECO:0000313" key="6">
    <source>
        <dbReference type="EMBL" id="TCK75523.1"/>
    </source>
</evidence>
<feature type="region of interest" description="Disordered" evidence="4">
    <location>
        <begin position="423"/>
        <end position="445"/>
    </location>
</feature>
<dbReference type="InterPro" id="IPR006162">
    <property type="entry name" value="Ppantetheine_attach_site"/>
</dbReference>
<dbReference type="PROSITE" id="PS00012">
    <property type="entry name" value="PHOSPHOPANTETHEINE"/>
    <property type="match status" value="1"/>
</dbReference>
<reference evidence="6 7" key="1">
    <citation type="submission" date="2019-03" db="EMBL/GenBank/DDBJ databases">
        <title>Genomic Encyclopedia of Type Strains, Phase IV (KMG-IV): sequencing the most valuable type-strain genomes for metagenomic binning, comparative biology and taxonomic classification.</title>
        <authorList>
            <person name="Goeker M."/>
        </authorList>
    </citation>
    <scope>NUCLEOTIDE SEQUENCE [LARGE SCALE GENOMIC DNA]</scope>
    <source>
        <strain evidence="6 7">DSM 103428</strain>
    </source>
</reference>
<dbReference type="AlphaFoldDB" id="A0A4R1LF88"/>
<comment type="caution">
    <text evidence="6">The sequence shown here is derived from an EMBL/GenBank/DDBJ whole genome shotgun (WGS) entry which is preliminary data.</text>
</comment>
<dbReference type="SMART" id="SM00824">
    <property type="entry name" value="PKS_TE"/>
    <property type="match status" value="1"/>
</dbReference>
<sequence length="799" mass="89075">MSIIAHSADDTAAVAHQFPASISQRRIVASTAHAHTLLLRCDGQLDCSLLERSCRSIIERNEILRTVIEEAEAGLVQLVLSADPRAVAVVDLSGLKEQVRRRSADAVIARFLSDSVSGLLFKVLIVRESADRHLCAIWAHPLIADEFTLARFLEELNEVYCSGAAGNRIEAPDVELQFADFSIWQSAAYPDASEVEGLEDLARKFSDCTVVSLNEEEGIASVGSTLSPRLVERLHKATTRDKAEGWMFFQAALAAVQCELTNREQLLLGVVDNGRQDPSLNRVLGPISTTRLLCWKSGTDQTFSTALLRLREEWDAAQARQKMPYESLRKKLLRSDVAAQQTFVDIVYVHEPALRRQLFMLARQSDIDQNCPPHPDARITLRVRELDSSIELSLASSNVREQELQNILDSMLSTLETSLPAISDEVDPQSKDPFAIPPSPASHRQPDIQMDEIIQKLIPLWSSIFAVPSVRDDDDFFDLGGHSLLAVRLATRVEETFHVEIPLHWILEYSTIAQFAKQLGLLLKSQVEQSAHTLVPLQVGGSLPPLYWVPGGRAVSVMALREVSLLMGSSRSVYGIESKLPQPGESFLSVEERARLYVDLIRKHQPEGPYLLAGFCMGGMVALEIAQQLTGAGHRVEFLGMVQASVPGFPDTPRKRRKMYSQRRNYMMRTTAEFIWTRLFGPKLGYSRERRQDVLDRIANLMMGWVSTSSQLPEETQSENNNIMRAYRPSRYPGKVHIYLAKDCYETVGMSPELDPRQRWSALADGGSATFVVPGNHSTILVQPHARNLAEAIASNLPV</sequence>
<dbReference type="Gene3D" id="1.10.1200.10">
    <property type="entry name" value="ACP-like"/>
    <property type="match status" value="1"/>
</dbReference>
<dbReference type="Pfam" id="PF00668">
    <property type="entry name" value="Condensation"/>
    <property type="match status" value="1"/>
</dbReference>
<dbReference type="InterPro" id="IPR036736">
    <property type="entry name" value="ACP-like_sf"/>
</dbReference>
<comment type="cofactor">
    <cofactor evidence="1">
        <name>pantetheine 4'-phosphate</name>
        <dbReference type="ChEBI" id="CHEBI:47942"/>
    </cofactor>
</comment>
<evidence type="ECO:0000313" key="7">
    <source>
        <dbReference type="Proteomes" id="UP000295210"/>
    </source>
</evidence>
<dbReference type="OrthoDB" id="110547at2"/>
<evidence type="ECO:0000256" key="1">
    <source>
        <dbReference type="ARBA" id="ARBA00001957"/>
    </source>
</evidence>
<dbReference type="SUPFAM" id="SSF53474">
    <property type="entry name" value="alpha/beta-Hydrolases"/>
    <property type="match status" value="1"/>
</dbReference>
<dbReference type="GO" id="GO:0044550">
    <property type="term" value="P:secondary metabolite biosynthetic process"/>
    <property type="evidence" value="ECO:0007669"/>
    <property type="project" value="TreeGrafter"/>
</dbReference>
<accession>A0A4R1LF88</accession>
<dbReference type="Gene3D" id="3.40.50.1820">
    <property type="entry name" value="alpha/beta hydrolase"/>
    <property type="match status" value="1"/>
</dbReference>
<keyword evidence="7" id="KW-1185">Reference proteome</keyword>
<dbReference type="InterPro" id="IPR009081">
    <property type="entry name" value="PP-bd_ACP"/>
</dbReference>
<dbReference type="InterPro" id="IPR029058">
    <property type="entry name" value="AB_hydrolase_fold"/>
</dbReference>
<dbReference type="PANTHER" id="PTHR45527:SF1">
    <property type="entry name" value="FATTY ACID SYNTHASE"/>
    <property type="match status" value="1"/>
</dbReference>
<name>A0A4R1LF88_9BACT</name>
<proteinExistence type="predicted"/>
<evidence type="ECO:0000256" key="3">
    <source>
        <dbReference type="ARBA" id="ARBA00022553"/>
    </source>
</evidence>
<dbReference type="Gene3D" id="3.30.559.30">
    <property type="entry name" value="Nonribosomal peptide synthetase, condensation domain"/>
    <property type="match status" value="1"/>
</dbReference>
<evidence type="ECO:0000256" key="2">
    <source>
        <dbReference type="ARBA" id="ARBA00022450"/>
    </source>
</evidence>
<keyword evidence="2" id="KW-0596">Phosphopantetheine</keyword>
<dbReference type="PANTHER" id="PTHR45527">
    <property type="entry name" value="NONRIBOSOMAL PEPTIDE SYNTHETASE"/>
    <property type="match status" value="1"/>
</dbReference>
<gene>
    <name evidence="6" type="ORF">C7378_0507</name>
</gene>
<dbReference type="Proteomes" id="UP000295210">
    <property type="component" value="Unassembled WGS sequence"/>
</dbReference>
<dbReference type="InterPro" id="IPR020802">
    <property type="entry name" value="TesA-like"/>
</dbReference>
<dbReference type="Pfam" id="PF00975">
    <property type="entry name" value="Thioesterase"/>
    <property type="match status" value="1"/>
</dbReference>
<dbReference type="InterPro" id="IPR001031">
    <property type="entry name" value="Thioesterase"/>
</dbReference>
<organism evidence="6 7">
    <name type="scientific">Acidipila rosea</name>
    <dbReference type="NCBI Taxonomy" id="768535"/>
    <lineage>
        <taxon>Bacteria</taxon>
        <taxon>Pseudomonadati</taxon>
        <taxon>Acidobacteriota</taxon>
        <taxon>Terriglobia</taxon>
        <taxon>Terriglobales</taxon>
        <taxon>Acidobacteriaceae</taxon>
        <taxon>Acidipila</taxon>
    </lineage>
</organism>
<dbReference type="Pfam" id="PF00550">
    <property type="entry name" value="PP-binding"/>
    <property type="match status" value="1"/>
</dbReference>
<dbReference type="RefSeq" id="WP_131991343.1">
    <property type="nucleotide sequence ID" value="NZ_SMGK01000001.1"/>
</dbReference>
<evidence type="ECO:0000259" key="5">
    <source>
        <dbReference type="PROSITE" id="PS50075"/>
    </source>
</evidence>
<dbReference type="InterPro" id="IPR001242">
    <property type="entry name" value="Condensation_dom"/>
</dbReference>
<evidence type="ECO:0000256" key="4">
    <source>
        <dbReference type="SAM" id="MobiDB-lite"/>
    </source>
</evidence>
<dbReference type="GO" id="GO:0005737">
    <property type="term" value="C:cytoplasm"/>
    <property type="evidence" value="ECO:0007669"/>
    <property type="project" value="TreeGrafter"/>
</dbReference>
<dbReference type="GO" id="GO:0043041">
    <property type="term" value="P:amino acid activation for nonribosomal peptide biosynthetic process"/>
    <property type="evidence" value="ECO:0007669"/>
    <property type="project" value="TreeGrafter"/>
</dbReference>